<feature type="domain" description="HTH araC/xylS-type" evidence="4">
    <location>
        <begin position="238"/>
        <end position="332"/>
    </location>
</feature>
<dbReference type="AlphaFoldDB" id="A0A561PVV3"/>
<evidence type="ECO:0000256" key="2">
    <source>
        <dbReference type="ARBA" id="ARBA00023125"/>
    </source>
</evidence>
<keyword evidence="1" id="KW-0805">Transcription regulation</keyword>
<dbReference type="InterPro" id="IPR009057">
    <property type="entry name" value="Homeodomain-like_sf"/>
</dbReference>
<dbReference type="EMBL" id="VIWO01000002">
    <property type="protein sequence ID" value="TWF42256.1"/>
    <property type="molecule type" value="Genomic_DNA"/>
</dbReference>
<dbReference type="Gene3D" id="1.10.10.60">
    <property type="entry name" value="Homeodomain-like"/>
    <property type="match status" value="1"/>
</dbReference>
<evidence type="ECO:0000313" key="6">
    <source>
        <dbReference type="Proteomes" id="UP000320811"/>
    </source>
</evidence>
<sequence>MEELIFSCKIGITPCWIEALSMALMERTQMGYTASGYRIIKCWAHPSVAEGVSCYLQLNENMAVHYSNLQYHSPVHLNMLNDDGYCLLHFSQQENLYLPSSPALLPLSLTDTVTLMNCTQIQSTYPAKHGKSGTRQHGICLIMKKKSALKMGVRLLNKATLYQLFNPPLHAIFMQYKMDPRACKIIHELDQINIRHAAFGLHLTAATYSLLAGFQDMLTNQPLLTTHKVYGADEHAIYSTAAYITDNIETEFPGLEELAMKANMSVSKYKLLFGKIYGIAPKQLFIEKQLEHAKKLLESGKYKVVEVCQQLGYSNPGFFSRQFRKKFGISPRGVSCCDNEKPGS</sequence>
<dbReference type="OrthoDB" id="743479at2"/>
<dbReference type="PROSITE" id="PS01124">
    <property type="entry name" value="HTH_ARAC_FAMILY_2"/>
    <property type="match status" value="1"/>
</dbReference>
<dbReference type="PROSITE" id="PS00041">
    <property type="entry name" value="HTH_ARAC_FAMILY_1"/>
    <property type="match status" value="1"/>
</dbReference>
<evidence type="ECO:0000256" key="1">
    <source>
        <dbReference type="ARBA" id="ARBA00023015"/>
    </source>
</evidence>
<dbReference type="GO" id="GO:0003700">
    <property type="term" value="F:DNA-binding transcription factor activity"/>
    <property type="evidence" value="ECO:0007669"/>
    <property type="project" value="InterPro"/>
</dbReference>
<dbReference type="RefSeq" id="WP_145665437.1">
    <property type="nucleotide sequence ID" value="NZ_VIWO01000002.1"/>
</dbReference>
<dbReference type="PANTHER" id="PTHR43280">
    <property type="entry name" value="ARAC-FAMILY TRANSCRIPTIONAL REGULATOR"/>
    <property type="match status" value="1"/>
</dbReference>
<gene>
    <name evidence="5" type="ORF">FHW36_10211</name>
</gene>
<dbReference type="PRINTS" id="PR00032">
    <property type="entry name" value="HTHARAC"/>
</dbReference>
<comment type="caution">
    <text evidence="5">The sequence shown here is derived from an EMBL/GenBank/DDBJ whole genome shotgun (WGS) entry which is preliminary data.</text>
</comment>
<keyword evidence="3" id="KW-0804">Transcription</keyword>
<dbReference type="SUPFAM" id="SSF46689">
    <property type="entry name" value="Homeodomain-like"/>
    <property type="match status" value="1"/>
</dbReference>
<name>A0A561PVV3_9BACT</name>
<protein>
    <submittedName>
        <fullName evidence="5">AraC-like DNA-binding protein</fullName>
    </submittedName>
</protein>
<organism evidence="5 6">
    <name type="scientific">Chitinophaga polysaccharea</name>
    <dbReference type="NCBI Taxonomy" id="1293035"/>
    <lineage>
        <taxon>Bacteria</taxon>
        <taxon>Pseudomonadati</taxon>
        <taxon>Bacteroidota</taxon>
        <taxon>Chitinophagia</taxon>
        <taxon>Chitinophagales</taxon>
        <taxon>Chitinophagaceae</taxon>
        <taxon>Chitinophaga</taxon>
    </lineage>
</organism>
<dbReference type="InterPro" id="IPR020449">
    <property type="entry name" value="Tscrpt_reg_AraC-type_HTH"/>
</dbReference>
<proteinExistence type="predicted"/>
<keyword evidence="2 5" id="KW-0238">DNA-binding</keyword>
<evidence type="ECO:0000259" key="4">
    <source>
        <dbReference type="PROSITE" id="PS01124"/>
    </source>
</evidence>
<dbReference type="InterPro" id="IPR018060">
    <property type="entry name" value="HTH_AraC"/>
</dbReference>
<accession>A0A561PVV3</accession>
<evidence type="ECO:0000256" key="3">
    <source>
        <dbReference type="ARBA" id="ARBA00023163"/>
    </source>
</evidence>
<reference evidence="5 6" key="1">
    <citation type="submission" date="2019-06" db="EMBL/GenBank/DDBJ databases">
        <title>Sorghum-associated microbial communities from plants grown in Nebraska, USA.</title>
        <authorList>
            <person name="Schachtman D."/>
        </authorList>
    </citation>
    <scope>NUCLEOTIDE SEQUENCE [LARGE SCALE GENOMIC DNA]</scope>
    <source>
        <strain evidence="5 6">1209</strain>
    </source>
</reference>
<keyword evidence="6" id="KW-1185">Reference proteome</keyword>
<dbReference type="InterPro" id="IPR018062">
    <property type="entry name" value="HTH_AraC-typ_CS"/>
</dbReference>
<dbReference type="Pfam" id="PF12833">
    <property type="entry name" value="HTH_18"/>
    <property type="match status" value="1"/>
</dbReference>
<evidence type="ECO:0000313" key="5">
    <source>
        <dbReference type="EMBL" id="TWF42256.1"/>
    </source>
</evidence>
<dbReference type="Proteomes" id="UP000320811">
    <property type="component" value="Unassembled WGS sequence"/>
</dbReference>
<dbReference type="SMART" id="SM00342">
    <property type="entry name" value="HTH_ARAC"/>
    <property type="match status" value="1"/>
</dbReference>
<dbReference type="PANTHER" id="PTHR43280:SF2">
    <property type="entry name" value="HTH-TYPE TRANSCRIPTIONAL REGULATOR EXSA"/>
    <property type="match status" value="1"/>
</dbReference>
<dbReference type="GO" id="GO:0043565">
    <property type="term" value="F:sequence-specific DNA binding"/>
    <property type="evidence" value="ECO:0007669"/>
    <property type="project" value="InterPro"/>
</dbReference>